<comment type="cofactor">
    <cofactor evidence="1">
        <name>FAD</name>
        <dbReference type="ChEBI" id="CHEBI:57692"/>
    </cofactor>
</comment>
<feature type="domain" description="RsdA/BaiN/AoA(So)-like insert" evidence="6">
    <location>
        <begin position="209"/>
        <end position="379"/>
    </location>
</feature>
<evidence type="ECO:0000259" key="5">
    <source>
        <dbReference type="Pfam" id="PF03486"/>
    </source>
</evidence>
<dbReference type="Pfam" id="PF03486">
    <property type="entry name" value="HI0933_like"/>
    <property type="match status" value="1"/>
</dbReference>
<dbReference type="Proteomes" id="UP001243717">
    <property type="component" value="Unassembled WGS sequence"/>
</dbReference>
<gene>
    <name evidence="7" type="ORF">QEH59_05455</name>
</gene>
<evidence type="ECO:0000256" key="2">
    <source>
        <dbReference type="ARBA" id="ARBA00022630"/>
    </source>
</evidence>
<dbReference type="NCBIfam" id="TIGR00275">
    <property type="entry name" value="aminoacetone oxidase family FAD-binding enzyme"/>
    <property type="match status" value="1"/>
</dbReference>
<dbReference type="Gene3D" id="2.40.30.10">
    <property type="entry name" value="Translation factors"/>
    <property type="match status" value="1"/>
</dbReference>
<reference evidence="7 8" key="1">
    <citation type="submission" date="2023-04" db="EMBL/GenBank/DDBJ databases">
        <title>A novel bacteria isolated from coastal sediment.</title>
        <authorList>
            <person name="Liu X.-J."/>
            <person name="Du Z.-J."/>
        </authorList>
    </citation>
    <scope>NUCLEOTIDE SEQUENCE [LARGE SCALE GENOMIC DNA]</scope>
    <source>
        <strain evidence="7 8">SDUM461004</strain>
    </source>
</reference>
<organism evidence="7 8">
    <name type="scientific">Thalassobacterium sedimentorum</name>
    <dbReference type="NCBI Taxonomy" id="3041258"/>
    <lineage>
        <taxon>Bacteria</taxon>
        <taxon>Pseudomonadati</taxon>
        <taxon>Verrucomicrobiota</taxon>
        <taxon>Opitutia</taxon>
        <taxon>Puniceicoccales</taxon>
        <taxon>Coraliomargaritaceae</taxon>
        <taxon>Thalassobacterium</taxon>
    </lineage>
</organism>
<dbReference type="EMBL" id="JARXIC010000006">
    <property type="protein sequence ID" value="MDQ8193859.1"/>
    <property type="molecule type" value="Genomic_DNA"/>
</dbReference>
<keyword evidence="2" id="KW-0285">Flavoprotein</keyword>
<evidence type="ECO:0000256" key="1">
    <source>
        <dbReference type="ARBA" id="ARBA00001974"/>
    </source>
</evidence>
<dbReference type="PANTHER" id="PTHR42887:SF2">
    <property type="entry name" value="OS12G0638800 PROTEIN"/>
    <property type="match status" value="1"/>
</dbReference>
<dbReference type="PANTHER" id="PTHR42887">
    <property type="entry name" value="OS12G0638800 PROTEIN"/>
    <property type="match status" value="1"/>
</dbReference>
<protein>
    <submittedName>
        <fullName evidence="7">NAD(P)/FAD-dependent oxidoreductase</fullName>
    </submittedName>
</protein>
<dbReference type="RefSeq" id="WP_308984346.1">
    <property type="nucleotide sequence ID" value="NZ_JARXIC010000006.1"/>
</dbReference>
<evidence type="ECO:0000313" key="8">
    <source>
        <dbReference type="Proteomes" id="UP001243717"/>
    </source>
</evidence>
<evidence type="ECO:0000256" key="3">
    <source>
        <dbReference type="ARBA" id="ARBA00022827"/>
    </source>
</evidence>
<comment type="caution">
    <text evidence="7">The sequence shown here is derived from an EMBL/GenBank/DDBJ whole genome shotgun (WGS) entry which is preliminary data.</text>
</comment>
<dbReference type="SUPFAM" id="SSF160996">
    <property type="entry name" value="HI0933 insert domain-like"/>
    <property type="match status" value="1"/>
</dbReference>
<dbReference type="Gene3D" id="1.10.8.260">
    <property type="entry name" value="HI0933 insert domain-like"/>
    <property type="match status" value="1"/>
</dbReference>
<dbReference type="InterPro" id="IPR023166">
    <property type="entry name" value="BaiN-like_dom_sf"/>
</dbReference>
<accession>A0ABU1AGK2</accession>
<sequence length="461" mass="50432">MTTYKTTPSIAGDSPHPRIIVIGGGAAGYFAAITAAESNPNATVTIYEASKRTLSKVKISGGGRCNVTHNCFDPKELATRYPRGSRELRGAFHRWQPQDTLQWFAERGVRIKAEADGRMFPTTDDSQTIIDCFHQAAQSAGVKLRKECAVKNIGQQLSAINNQPSFILHLSDDSQVSADKVLIATGSLKASPLTRSLEALGHSIAPLAPSLFAFNLADKRTHGLAGLAVQNARVTYAPNVGASLVKTAEPKGSSRKSKPTPQTGPILITHRGLSGPAILRLSAWQARTLQEKNYHFEIEINWLGDMTENQVREQFKRLRKGKTQVKTKIFEQIPRRFWERMVEVVGIADDQKWAQLSKDKESALINELVNGRYKVQGKTTNKLKVNPSLVAKGMKETVPAEFVTAGGISRNEIDFRTMESKIVPNLYFAGECIDIDGITGGFNFQACWTGGHIAGLAMAAD</sequence>
<dbReference type="InterPro" id="IPR036188">
    <property type="entry name" value="FAD/NAD-bd_sf"/>
</dbReference>
<dbReference type="InterPro" id="IPR004792">
    <property type="entry name" value="BaiN-like"/>
</dbReference>
<keyword evidence="3" id="KW-0274">FAD</keyword>
<dbReference type="Gene3D" id="3.50.50.60">
    <property type="entry name" value="FAD/NAD(P)-binding domain"/>
    <property type="match status" value="1"/>
</dbReference>
<dbReference type="SUPFAM" id="SSF51905">
    <property type="entry name" value="FAD/NAD(P)-binding domain"/>
    <property type="match status" value="1"/>
</dbReference>
<dbReference type="Pfam" id="PF22780">
    <property type="entry name" value="HI0933_like_1st"/>
    <property type="match status" value="1"/>
</dbReference>
<evidence type="ECO:0000313" key="7">
    <source>
        <dbReference type="EMBL" id="MDQ8193859.1"/>
    </source>
</evidence>
<feature type="domain" description="RsdA/BaiN/AoA(So)-like Rossmann fold-like" evidence="5">
    <location>
        <begin position="18"/>
        <end position="455"/>
    </location>
</feature>
<evidence type="ECO:0000256" key="4">
    <source>
        <dbReference type="SAM" id="MobiDB-lite"/>
    </source>
</evidence>
<name>A0ABU1AGK2_9BACT</name>
<feature type="region of interest" description="Disordered" evidence="4">
    <location>
        <begin position="246"/>
        <end position="266"/>
    </location>
</feature>
<dbReference type="InterPro" id="IPR055178">
    <property type="entry name" value="RsdA/BaiN/AoA(So)-like_dom"/>
</dbReference>
<evidence type="ECO:0000259" key="6">
    <source>
        <dbReference type="Pfam" id="PF22780"/>
    </source>
</evidence>
<proteinExistence type="predicted"/>
<keyword evidence="8" id="KW-1185">Reference proteome</keyword>
<dbReference type="InterPro" id="IPR057661">
    <property type="entry name" value="RsdA/BaiN/AoA(So)_Rossmann"/>
</dbReference>
<dbReference type="PRINTS" id="PR00411">
    <property type="entry name" value="PNDRDTASEI"/>
</dbReference>
<dbReference type="PRINTS" id="PR00368">
    <property type="entry name" value="FADPNR"/>
</dbReference>